<dbReference type="PATRIC" id="fig|882800.3.peg.3287"/>
<evidence type="ECO:0000313" key="4">
    <source>
        <dbReference type="EMBL" id="EHP91761.1"/>
    </source>
</evidence>
<dbReference type="InterPro" id="IPR001054">
    <property type="entry name" value="A/G_cyclase"/>
</dbReference>
<dbReference type="InterPro" id="IPR014710">
    <property type="entry name" value="RmlC-like_jellyroll"/>
</dbReference>
<feature type="domain" description="Guanylate cyclase" evidence="3">
    <location>
        <begin position="187"/>
        <end position="317"/>
    </location>
</feature>
<dbReference type="InterPro" id="IPR050697">
    <property type="entry name" value="Adenylyl/Guanylyl_Cyclase_3/4"/>
</dbReference>
<dbReference type="InterPro" id="IPR018490">
    <property type="entry name" value="cNMP-bd_dom_sf"/>
</dbReference>
<dbReference type="Pfam" id="PF00211">
    <property type="entry name" value="Guanylate_cyc"/>
    <property type="match status" value="1"/>
</dbReference>
<proteinExistence type="predicted"/>
<dbReference type="Gene3D" id="3.30.70.1230">
    <property type="entry name" value="Nucleotide cyclase"/>
    <property type="match status" value="1"/>
</dbReference>
<dbReference type="SUPFAM" id="SSF55073">
    <property type="entry name" value="Nucleotide cyclase"/>
    <property type="match status" value="1"/>
</dbReference>
<dbReference type="EMBL" id="AGJK01000093">
    <property type="protein sequence ID" value="EHP91761.1"/>
    <property type="molecule type" value="Genomic_DNA"/>
</dbReference>
<dbReference type="SMART" id="SM00044">
    <property type="entry name" value="CYCc"/>
    <property type="match status" value="1"/>
</dbReference>
<name>H1KL18_METEX</name>
<protein>
    <submittedName>
        <fullName evidence="4">Adenylate/guanylate cyclase</fullName>
    </submittedName>
</protein>
<accession>H1KL18</accession>
<dbReference type="PROSITE" id="PS50125">
    <property type="entry name" value="GUANYLATE_CYCLASE_2"/>
    <property type="match status" value="1"/>
</dbReference>
<dbReference type="SUPFAM" id="SSF51206">
    <property type="entry name" value="cAMP-binding domain-like"/>
    <property type="match status" value="1"/>
</dbReference>
<dbReference type="AlphaFoldDB" id="H1KL18"/>
<evidence type="ECO:0000259" key="2">
    <source>
        <dbReference type="PROSITE" id="PS50042"/>
    </source>
</evidence>
<reference evidence="4 5" key="1">
    <citation type="submission" date="2011-09" db="EMBL/GenBank/DDBJ databases">
        <title>The draft genome of Methylobacterium extorquens DSM 13060.</title>
        <authorList>
            <consortium name="US DOE Joint Genome Institute (JGI-PGF)"/>
            <person name="Lucas S."/>
            <person name="Han J."/>
            <person name="Lapidus A."/>
            <person name="Cheng J.-F."/>
            <person name="Goodwin L."/>
            <person name="Pitluck S."/>
            <person name="Peters L."/>
            <person name="Land M.L."/>
            <person name="Hauser L."/>
            <person name="Koskimaki J."/>
            <person name="Halonen O."/>
            <person name="Pirttila A."/>
            <person name="Frank C."/>
            <person name="Woyke T.J."/>
        </authorList>
    </citation>
    <scope>NUCLEOTIDE SEQUENCE [LARGE SCALE GENOMIC DNA]</scope>
    <source>
        <strain evidence="4 5">DSM 13060</strain>
    </source>
</reference>
<keyword evidence="1" id="KW-0175">Coiled coil</keyword>
<comment type="caution">
    <text evidence="4">The sequence shown here is derived from an EMBL/GenBank/DDBJ whole genome shotgun (WGS) entry which is preliminary data.</text>
</comment>
<dbReference type="PROSITE" id="PS50042">
    <property type="entry name" value="CNMP_BINDING_3"/>
    <property type="match status" value="1"/>
</dbReference>
<gene>
    <name evidence="4" type="ORF">MetexDRAFT_3330</name>
</gene>
<dbReference type="Proteomes" id="UP000004382">
    <property type="component" value="Unassembled WGS sequence"/>
</dbReference>
<organism evidence="4 5">
    <name type="scientific">Methylorubrum extorquens DSM 13060</name>
    <dbReference type="NCBI Taxonomy" id="882800"/>
    <lineage>
        <taxon>Bacteria</taxon>
        <taxon>Pseudomonadati</taxon>
        <taxon>Pseudomonadota</taxon>
        <taxon>Alphaproteobacteria</taxon>
        <taxon>Hyphomicrobiales</taxon>
        <taxon>Methylobacteriaceae</taxon>
        <taxon>Methylorubrum</taxon>
    </lineage>
</organism>
<dbReference type="Gene3D" id="2.60.120.10">
    <property type="entry name" value="Jelly Rolls"/>
    <property type="match status" value="1"/>
</dbReference>
<dbReference type="GO" id="GO:0004016">
    <property type="term" value="F:adenylate cyclase activity"/>
    <property type="evidence" value="ECO:0007669"/>
    <property type="project" value="UniProtKB-ARBA"/>
</dbReference>
<feature type="coiled-coil region" evidence="1">
    <location>
        <begin position="134"/>
        <end position="161"/>
    </location>
</feature>
<dbReference type="GO" id="GO:0006171">
    <property type="term" value="P:cAMP biosynthetic process"/>
    <property type="evidence" value="ECO:0007669"/>
    <property type="project" value="TreeGrafter"/>
</dbReference>
<dbReference type="RefSeq" id="WP_003601411.1">
    <property type="nucleotide sequence ID" value="NZ_AGJK01000093.1"/>
</dbReference>
<evidence type="ECO:0000256" key="1">
    <source>
        <dbReference type="SAM" id="Coils"/>
    </source>
</evidence>
<feature type="domain" description="Cyclic nucleotide-binding" evidence="2">
    <location>
        <begin position="21"/>
        <end position="111"/>
    </location>
</feature>
<dbReference type="CDD" id="cd07302">
    <property type="entry name" value="CHD"/>
    <property type="match status" value="1"/>
</dbReference>
<dbReference type="GO" id="GO:0035556">
    <property type="term" value="P:intracellular signal transduction"/>
    <property type="evidence" value="ECO:0007669"/>
    <property type="project" value="InterPro"/>
</dbReference>
<dbReference type="CDD" id="cd00038">
    <property type="entry name" value="CAP_ED"/>
    <property type="match status" value="1"/>
</dbReference>
<dbReference type="PANTHER" id="PTHR43081:SF19">
    <property type="entry name" value="PH-SENSITIVE ADENYLATE CYCLASE RV1264"/>
    <property type="match status" value="1"/>
</dbReference>
<dbReference type="SMART" id="SM00100">
    <property type="entry name" value="cNMP"/>
    <property type="match status" value="1"/>
</dbReference>
<evidence type="ECO:0000259" key="3">
    <source>
        <dbReference type="PROSITE" id="PS50125"/>
    </source>
</evidence>
<dbReference type="InterPro" id="IPR000595">
    <property type="entry name" value="cNMP-bd_dom"/>
</dbReference>
<dbReference type="InterPro" id="IPR029787">
    <property type="entry name" value="Nucleotide_cyclase"/>
</dbReference>
<sequence>MNAPVRPSHGLQGFLARYCPEPEVLLEILGKERRLKHVADGDRLCLAGDEADCVWVVEEGRFRIETESLIAVRGPGDILGEMAFLREGARRGNDIVSDGRGKVLRIDRSTIDGMSPEARALWFETLSRTLVVKLDGASVQRSELLREISKAERIVERLVCREGVEATMAALSAAADEPIPMVKKQALVWFSDVAGFSALSEQLDADGVGDVLRRVIGPQVDEIEAAGGQIDKYMGDGVMAFWLCPGDARLARAVADATGAAERAVARVNEIARREALQIGIRIGLHAGEVAVGDFGGGQRIAFTLVGQVVNAAARYEQYKPKPGARDGAIRLSDTVYGHLPRERRAGFNQDPVAFVDKHDRPFTAYLSHV</sequence>
<dbReference type="Pfam" id="PF00027">
    <property type="entry name" value="cNMP_binding"/>
    <property type="match status" value="1"/>
</dbReference>
<dbReference type="PANTHER" id="PTHR43081">
    <property type="entry name" value="ADENYLATE CYCLASE, TERMINAL-DIFFERENTIATION SPECIFIC-RELATED"/>
    <property type="match status" value="1"/>
</dbReference>
<evidence type="ECO:0000313" key="5">
    <source>
        <dbReference type="Proteomes" id="UP000004382"/>
    </source>
</evidence>